<dbReference type="Pfam" id="PF24686">
    <property type="entry name" value="FLQE3_permease"/>
    <property type="match status" value="1"/>
</dbReference>
<sequence length="226" mass="24770">MRLGSLLLWDIRFQAKYGFYFLYAVLSVIYVIVLFAVPENWKEKTSAVLIFSDPASMGLFFMGAIVLLEKNQHTPCAFAVSPVRPTEYIIAKVSSLSAVSLVVAAILALAASVDRLHIVLLGTAISSIIFTLLGIITATSIISLNQFVLWTVPIELVCFVPAILHLFKITPAWLRYYPINVCMEMVSGSAPSVTGIFIVTVLVVVLFVLSKYCVLKMWSSTGGAKL</sequence>
<dbReference type="InterPro" id="IPR056926">
    <property type="entry name" value="FLQE3_permease"/>
</dbReference>
<dbReference type="AlphaFoldDB" id="A0A4P6M7B3"/>
<accession>A0A4P6M7B3</accession>
<gene>
    <name evidence="2" type="ORF">PMF13cell1_05259</name>
</gene>
<feature type="transmembrane region" description="Helical" evidence="1">
    <location>
        <begin position="147"/>
        <end position="167"/>
    </location>
</feature>
<organism evidence="2 3">
    <name type="scientific">Blautia producta</name>
    <dbReference type="NCBI Taxonomy" id="33035"/>
    <lineage>
        <taxon>Bacteria</taxon>
        <taxon>Bacillati</taxon>
        <taxon>Bacillota</taxon>
        <taxon>Clostridia</taxon>
        <taxon>Lachnospirales</taxon>
        <taxon>Lachnospiraceae</taxon>
        <taxon>Blautia</taxon>
    </lineage>
</organism>
<dbReference type="Proteomes" id="UP000289794">
    <property type="component" value="Chromosome"/>
</dbReference>
<evidence type="ECO:0008006" key="4">
    <source>
        <dbReference type="Google" id="ProtNLM"/>
    </source>
</evidence>
<feature type="transmembrane region" description="Helical" evidence="1">
    <location>
        <begin position="20"/>
        <end position="37"/>
    </location>
</feature>
<protein>
    <recommendedName>
        <fullName evidence="4">ABC transporter permease</fullName>
    </recommendedName>
</protein>
<proteinExistence type="predicted"/>
<keyword evidence="1" id="KW-0812">Transmembrane</keyword>
<keyword evidence="1" id="KW-1133">Transmembrane helix</keyword>
<name>A0A4P6M7B3_9FIRM</name>
<evidence type="ECO:0000256" key="1">
    <source>
        <dbReference type="SAM" id="Phobius"/>
    </source>
</evidence>
<feature type="transmembrane region" description="Helical" evidence="1">
    <location>
        <begin position="88"/>
        <end position="111"/>
    </location>
</feature>
<feature type="transmembrane region" description="Helical" evidence="1">
    <location>
        <begin position="188"/>
        <end position="209"/>
    </location>
</feature>
<evidence type="ECO:0000313" key="3">
    <source>
        <dbReference type="Proteomes" id="UP000289794"/>
    </source>
</evidence>
<dbReference type="RefSeq" id="WP_115623343.1">
    <property type="nucleotide sequence ID" value="NZ_AP031439.1"/>
</dbReference>
<feature type="transmembrane region" description="Helical" evidence="1">
    <location>
        <begin position="118"/>
        <end position="141"/>
    </location>
</feature>
<reference evidence="2 3" key="1">
    <citation type="submission" date="2019-01" db="EMBL/GenBank/DDBJ databases">
        <title>PMF-metabolizing Aryl O-demethylase.</title>
        <authorList>
            <person name="Kim M."/>
        </authorList>
    </citation>
    <scope>NUCLEOTIDE SEQUENCE [LARGE SCALE GENOMIC DNA]</scope>
    <source>
        <strain evidence="2 3">PMF1</strain>
    </source>
</reference>
<dbReference type="KEGG" id="bpro:PMF13cell1_05259"/>
<feature type="transmembrane region" description="Helical" evidence="1">
    <location>
        <begin position="49"/>
        <end position="68"/>
    </location>
</feature>
<dbReference type="EMBL" id="CP035945">
    <property type="protein sequence ID" value="QBE99680.1"/>
    <property type="molecule type" value="Genomic_DNA"/>
</dbReference>
<evidence type="ECO:0000313" key="2">
    <source>
        <dbReference type="EMBL" id="QBE99680.1"/>
    </source>
</evidence>
<keyword evidence="1" id="KW-0472">Membrane</keyword>